<dbReference type="KEGG" id="arev:RVR_723"/>
<dbReference type="CDD" id="cd00093">
    <property type="entry name" value="HTH_XRE"/>
    <property type="match status" value="1"/>
</dbReference>
<dbReference type="Pfam" id="PF19054">
    <property type="entry name" value="DUF5753"/>
    <property type="match status" value="1"/>
</dbReference>
<organism evidence="2 3">
    <name type="scientific">Actinacidiphila reveromycinica</name>
    <dbReference type="NCBI Taxonomy" id="659352"/>
    <lineage>
        <taxon>Bacteria</taxon>
        <taxon>Bacillati</taxon>
        <taxon>Actinomycetota</taxon>
        <taxon>Actinomycetes</taxon>
        <taxon>Kitasatosporales</taxon>
        <taxon>Streptomycetaceae</taxon>
        <taxon>Actinacidiphila</taxon>
    </lineage>
</organism>
<dbReference type="SUPFAM" id="SSF47413">
    <property type="entry name" value="lambda repressor-like DNA-binding domains"/>
    <property type="match status" value="1"/>
</dbReference>
<dbReference type="Pfam" id="PF13560">
    <property type="entry name" value="HTH_31"/>
    <property type="match status" value="1"/>
</dbReference>
<reference evidence="2 3" key="1">
    <citation type="journal article" date="2010" name="J. Bacteriol.">
        <title>Biochemical characterization of a novel indole prenyltransferase from Streptomyces sp. SN-593.</title>
        <authorList>
            <person name="Takahashi S."/>
            <person name="Takagi H."/>
            <person name="Toyoda A."/>
            <person name="Uramoto M."/>
            <person name="Nogawa T."/>
            <person name="Ueki M."/>
            <person name="Sakaki Y."/>
            <person name="Osada H."/>
        </authorList>
    </citation>
    <scope>NUCLEOTIDE SEQUENCE [LARGE SCALE GENOMIC DNA]</scope>
    <source>
        <strain evidence="2 3">SN-593</strain>
    </source>
</reference>
<reference evidence="2 3" key="4">
    <citation type="journal article" date="2020" name="Sci. Rep.">
        <title>beta-carboline chemical signals induce reveromycin production through a LuxR family regulator in Streptomyces sp. SN-593.</title>
        <authorList>
            <person name="Panthee S."/>
            <person name="Kito N."/>
            <person name="Hayashi T."/>
            <person name="Shimizu T."/>
            <person name="Ishikawa J."/>
            <person name="Hamamoto H."/>
            <person name="Osada H."/>
            <person name="Takahashi S."/>
        </authorList>
    </citation>
    <scope>NUCLEOTIDE SEQUENCE [LARGE SCALE GENOMIC DNA]</scope>
    <source>
        <strain evidence="2 3">SN-593</strain>
    </source>
</reference>
<dbReference type="InterPro" id="IPR043917">
    <property type="entry name" value="DUF5753"/>
</dbReference>
<protein>
    <submittedName>
        <fullName evidence="2">Putative DNA-binding protein</fullName>
    </submittedName>
</protein>
<sequence length="288" mass="32007">MGDGGGTSSRGVVGRTFLSAREWYARELASRRRQSGLTLVELAKLCLYEQSYLHRLERGQRLGTVEAAAALDRVYGTGDLLVRLWHLARRETKDRLLPGIEPLEREAVSIQEYAVAAVPDLLQTRAYAREQLQTAHVGEERLAAEVSGRIDRQERLTGRDPLHYRALIDEAVLRRGARDPKTWAGQLEHLVEAAQRPGVCVQVVPFGSGPHPIRACLELVYFRDAPTVAYTQGSWSGHLTEDPEEVEPLRLAYDVLRDTALTPAESLAFLRALREEQAAPGPSQGPES</sequence>
<dbReference type="InterPro" id="IPR010982">
    <property type="entry name" value="Lambda_DNA-bd_dom_sf"/>
</dbReference>
<dbReference type="InterPro" id="IPR001387">
    <property type="entry name" value="Cro/C1-type_HTH"/>
</dbReference>
<dbReference type="EMBL" id="AP018365">
    <property type="protein sequence ID" value="BBA95737.1"/>
    <property type="molecule type" value="Genomic_DNA"/>
</dbReference>
<dbReference type="GO" id="GO:0003677">
    <property type="term" value="F:DNA binding"/>
    <property type="evidence" value="ECO:0007669"/>
    <property type="project" value="UniProtKB-KW"/>
</dbReference>
<proteinExistence type="predicted"/>
<reference evidence="2 3" key="3">
    <citation type="journal article" date="2011" name="Nat. Chem. Biol.">
        <title>Reveromycin A biosynthesis uses RevG and RevJ for stereospecific spiroacetal formation.</title>
        <authorList>
            <person name="Takahashi S."/>
            <person name="Toyoda A."/>
            <person name="Sekiyama Y."/>
            <person name="Takagi H."/>
            <person name="Nogawa T."/>
            <person name="Uramoto M."/>
            <person name="Suzuki R."/>
            <person name="Koshino H."/>
            <person name="Kumano T."/>
            <person name="Panthee S."/>
            <person name="Dairi T."/>
            <person name="Ishikawa J."/>
            <person name="Ikeda H."/>
            <person name="Sakaki Y."/>
            <person name="Osada H."/>
        </authorList>
    </citation>
    <scope>NUCLEOTIDE SEQUENCE [LARGE SCALE GENOMIC DNA]</scope>
    <source>
        <strain evidence="2 3">SN-593</strain>
    </source>
</reference>
<dbReference type="SMART" id="SM00530">
    <property type="entry name" value="HTH_XRE"/>
    <property type="match status" value="1"/>
</dbReference>
<keyword evidence="2" id="KW-0238">DNA-binding</keyword>
<accession>A0A7U3UNA5</accession>
<name>A0A7U3UNA5_9ACTN</name>
<dbReference type="AlphaFoldDB" id="A0A7U3UNA5"/>
<gene>
    <name evidence="2" type="ORF">RVR_723</name>
</gene>
<dbReference type="RefSeq" id="WP_202232224.1">
    <property type="nucleotide sequence ID" value="NZ_AP018365.1"/>
</dbReference>
<dbReference type="Proteomes" id="UP000595703">
    <property type="component" value="Chromosome"/>
</dbReference>
<reference evidence="2 3" key="2">
    <citation type="journal article" date="2011" name="J. Antibiot.">
        <title>Furaquinocins I and J: novel polyketide isoprenoid hybrid compounds from Streptomyces reveromyceticus SN-593.</title>
        <authorList>
            <person name="Panthee S."/>
            <person name="Takahashi S."/>
            <person name="Takagi H."/>
            <person name="Nogawa T."/>
            <person name="Oowada E."/>
            <person name="Uramoto M."/>
            <person name="Osada H."/>
        </authorList>
    </citation>
    <scope>NUCLEOTIDE SEQUENCE [LARGE SCALE GENOMIC DNA]</scope>
    <source>
        <strain evidence="2 3">SN-593</strain>
    </source>
</reference>
<dbReference type="PROSITE" id="PS50943">
    <property type="entry name" value="HTH_CROC1"/>
    <property type="match status" value="1"/>
</dbReference>
<keyword evidence="3" id="KW-1185">Reference proteome</keyword>
<evidence type="ECO:0000313" key="2">
    <source>
        <dbReference type="EMBL" id="BBA95737.1"/>
    </source>
</evidence>
<evidence type="ECO:0000259" key="1">
    <source>
        <dbReference type="PROSITE" id="PS50943"/>
    </source>
</evidence>
<dbReference type="Gene3D" id="1.10.260.40">
    <property type="entry name" value="lambda repressor-like DNA-binding domains"/>
    <property type="match status" value="1"/>
</dbReference>
<feature type="domain" description="HTH cro/C1-type" evidence="1">
    <location>
        <begin position="28"/>
        <end position="81"/>
    </location>
</feature>
<evidence type="ECO:0000313" key="3">
    <source>
        <dbReference type="Proteomes" id="UP000595703"/>
    </source>
</evidence>